<gene>
    <name evidence="1" type="ORF">AB1Y20_006834</name>
</gene>
<sequence>MVASLGPVPRRAREYYKAVAVLDGRMFSIFDGRTEYVLSRELYDPNGLWVCPDPLSVVSHARQQLPRRSVLYDAPRAIIRLLGWSALGYSPAAPEYGSMKLSVTNVLPIAVLPYSAASPLSPRSLPSSFFEAHQRPPSAGRRPRSAGMEVSAGLALRLYGGGEPHSARMQAQTIQLHEQVRQAQERLDAIRAIRLSTIENPAPWVQRAMHFASRSLHEI</sequence>
<dbReference type="Proteomes" id="UP001515480">
    <property type="component" value="Unassembled WGS sequence"/>
</dbReference>
<organism evidence="1 2">
    <name type="scientific">Prymnesium parvum</name>
    <name type="common">Toxic golden alga</name>
    <dbReference type="NCBI Taxonomy" id="97485"/>
    <lineage>
        <taxon>Eukaryota</taxon>
        <taxon>Haptista</taxon>
        <taxon>Haptophyta</taxon>
        <taxon>Prymnesiophyceae</taxon>
        <taxon>Prymnesiales</taxon>
        <taxon>Prymnesiaceae</taxon>
        <taxon>Prymnesium</taxon>
    </lineage>
</organism>
<reference evidence="1 2" key="1">
    <citation type="journal article" date="2024" name="Science">
        <title>Giant polyketide synthase enzymes in the biosynthesis of giant marine polyether toxins.</title>
        <authorList>
            <person name="Fallon T.R."/>
            <person name="Shende V.V."/>
            <person name="Wierzbicki I.H."/>
            <person name="Pendleton A.L."/>
            <person name="Watervoot N.F."/>
            <person name="Auber R.P."/>
            <person name="Gonzalez D.J."/>
            <person name="Wisecaver J.H."/>
            <person name="Moore B.S."/>
        </authorList>
    </citation>
    <scope>NUCLEOTIDE SEQUENCE [LARGE SCALE GENOMIC DNA]</scope>
    <source>
        <strain evidence="1 2">12B1</strain>
    </source>
</reference>
<accession>A0AB34J1T0</accession>
<name>A0AB34J1T0_PRYPA</name>
<proteinExistence type="predicted"/>
<evidence type="ECO:0000313" key="1">
    <source>
        <dbReference type="EMBL" id="KAL1510531.1"/>
    </source>
</evidence>
<evidence type="ECO:0000313" key="2">
    <source>
        <dbReference type="Proteomes" id="UP001515480"/>
    </source>
</evidence>
<dbReference type="AlphaFoldDB" id="A0AB34J1T0"/>
<protein>
    <submittedName>
        <fullName evidence="1">Uncharacterized protein</fullName>
    </submittedName>
</protein>
<comment type="caution">
    <text evidence="1">The sequence shown here is derived from an EMBL/GenBank/DDBJ whole genome shotgun (WGS) entry which is preliminary data.</text>
</comment>
<dbReference type="EMBL" id="JBGBPQ010000015">
    <property type="protein sequence ID" value="KAL1510531.1"/>
    <property type="molecule type" value="Genomic_DNA"/>
</dbReference>
<keyword evidence="2" id="KW-1185">Reference proteome</keyword>